<dbReference type="Proteomes" id="UP000287033">
    <property type="component" value="Unassembled WGS sequence"/>
</dbReference>
<reference evidence="1 2" key="1">
    <citation type="journal article" date="2018" name="Nat. Ecol. Evol.">
        <title>Shark genomes provide insights into elasmobranch evolution and the origin of vertebrates.</title>
        <authorList>
            <person name="Hara Y"/>
            <person name="Yamaguchi K"/>
            <person name="Onimaru K"/>
            <person name="Kadota M"/>
            <person name="Koyanagi M"/>
            <person name="Keeley SD"/>
            <person name="Tatsumi K"/>
            <person name="Tanaka K"/>
            <person name="Motone F"/>
            <person name="Kageyama Y"/>
            <person name="Nozu R"/>
            <person name="Adachi N"/>
            <person name="Nishimura O"/>
            <person name="Nakagawa R"/>
            <person name="Tanegashima C"/>
            <person name="Kiyatake I"/>
            <person name="Matsumoto R"/>
            <person name="Murakumo K"/>
            <person name="Nishida K"/>
            <person name="Terakita A"/>
            <person name="Kuratani S"/>
            <person name="Sato K"/>
            <person name="Hyodo S Kuraku.S."/>
        </authorList>
    </citation>
    <scope>NUCLEOTIDE SEQUENCE [LARGE SCALE GENOMIC DNA]</scope>
</reference>
<evidence type="ECO:0000313" key="1">
    <source>
        <dbReference type="EMBL" id="GCC49281.1"/>
    </source>
</evidence>
<feature type="non-terminal residue" evidence="1">
    <location>
        <position position="46"/>
    </location>
</feature>
<proteinExistence type="predicted"/>
<dbReference type="AlphaFoldDB" id="A0A401U324"/>
<keyword evidence="2" id="KW-1185">Reference proteome</keyword>
<sequence length="46" mass="5068">MSSEGQALLPDSVVKQIGKTWASELEGSRLASREHAMAWAGVNRRR</sequence>
<protein>
    <submittedName>
        <fullName evidence="1">Uncharacterized protein</fullName>
    </submittedName>
</protein>
<evidence type="ECO:0000313" key="2">
    <source>
        <dbReference type="Proteomes" id="UP000287033"/>
    </source>
</evidence>
<organism evidence="1 2">
    <name type="scientific">Chiloscyllium punctatum</name>
    <name type="common">Brownbanded bambooshark</name>
    <name type="synonym">Hemiscyllium punctatum</name>
    <dbReference type="NCBI Taxonomy" id="137246"/>
    <lineage>
        <taxon>Eukaryota</taxon>
        <taxon>Metazoa</taxon>
        <taxon>Chordata</taxon>
        <taxon>Craniata</taxon>
        <taxon>Vertebrata</taxon>
        <taxon>Chondrichthyes</taxon>
        <taxon>Elasmobranchii</taxon>
        <taxon>Galeomorphii</taxon>
        <taxon>Galeoidea</taxon>
        <taxon>Orectolobiformes</taxon>
        <taxon>Hemiscylliidae</taxon>
        <taxon>Chiloscyllium</taxon>
    </lineage>
</organism>
<gene>
    <name evidence="1" type="ORF">chiPu_0033396</name>
</gene>
<dbReference type="EMBL" id="BEZZ01261774">
    <property type="protein sequence ID" value="GCC49281.1"/>
    <property type="molecule type" value="Genomic_DNA"/>
</dbReference>
<accession>A0A401U324</accession>
<comment type="caution">
    <text evidence="1">The sequence shown here is derived from an EMBL/GenBank/DDBJ whole genome shotgun (WGS) entry which is preliminary data.</text>
</comment>
<name>A0A401U324_CHIPU</name>